<dbReference type="GO" id="GO:0016746">
    <property type="term" value="F:acyltransferase activity"/>
    <property type="evidence" value="ECO:0007669"/>
    <property type="project" value="UniProtKB-KW"/>
</dbReference>
<evidence type="ECO:0000256" key="2">
    <source>
        <dbReference type="ARBA" id="ARBA00022475"/>
    </source>
</evidence>
<reference evidence="8" key="1">
    <citation type="submission" date="2016-10" db="EMBL/GenBank/DDBJ databases">
        <authorList>
            <person name="de Groot N.N."/>
        </authorList>
    </citation>
    <scope>NUCLEOTIDE SEQUENCE</scope>
</reference>
<keyword evidence="7" id="KW-0812">Transmembrane</keyword>
<keyword evidence="3" id="KW-0997">Cell inner membrane</keyword>
<dbReference type="Pfam" id="PF03279">
    <property type="entry name" value="Lip_A_acyltrans"/>
    <property type="match status" value="1"/>
</dbReference>
<keyword evidence="4 8" id="KW-0808">Transferase</keyword>
<dbReference type="EMBL" id="FPHC01000035">
    <property type="protein sequence ID" value="SFV54843.1"/>
    <property type="molecule type" value="Genomic_DNA"/>
</dbReference>
<dbReference type="PANTHER" id="PTHR30606:SF9">
    <property type="entry name" value="LIPID A BIOSYNTHESIS LAUROYLTRANSFERASE"/>
    <property type="match status" value="1"/>
</dbReference>
<evidence type="ECO:0000256" key="5">
    <source>
        <dbReference type="ARBA" id="ARBA00023136"/>
    </source>
</evidence>
<keyword evidence="6 8" id="KW-0012">Acyltransferase</keyword>
<feature type="transmembrane region" description="Helical" evidence="7">
    <location>
        <begin position="27"/>
        <end position="44"/>
    </location>
</feature>
<protein>
    <submittedName>
        <fullName evidence="8">Lipid A biosynthesis lauroyl acyltransferase</fullName>
        <ecNumber evidence="8">2.3.1.-</ecNumber>
    </submittedName>
</protein>
<sequence>MKSQFVQRSEYVVVRILLLKVKYFPKSWIYSFFGAVAYLFYHLSKKRRNITISNLQHAFGEMSSDEIVELSKDVYKELAKTLTDILFLVSGRVEIDDMVINKDEAISKLKDLKATHHNGFIFMGAHFSNWELPPLFASKYGFPMVVIGREGDNKLIDHNIVIPFRSRYGNRAVYKKRAGIAMVKELKSGGAVGALIDQKVNKSNGFLVEFFGREAFTTHSIAMSKLKLNPAIIPISMPRVSDGKYRLDIGDPIEYIADEVSTQDEKLHKMTRVYNQKLEEIISEYPSQWFWMHDRWNKRV</sequence>
<dbReference type="InterPro" id="IPR004960">
    <property type="entry name" value="LipA_acyltrans"/>
</dbReference>
<evidence type="ECO:0000256" key="4">
    <source>
        <dbReference type="ARBA" id="ARBA00022679"/>
    </source>
</evidence>
<comment type="subcellular location">
    <subcellularLocation>
        <location evidence="1">Cell inner membrane</location>
    </subcellularLocation>
</comment>
<dbReference type="EC" id="2.3.1.-" evidence="8"/>
<evidence type="ECO:0000256" key="7">
    <source>
        <dbReference type="SAM" id="Phobius"/>
    </source>
</evidence>
<keyword evidence="7" id="KW-1133">Transmembrane helix</keyword>
<keyword evidence="5 7" id="KW-0472">Membrane</keyword>
<evidence type="ECO:0000313" key="8">
    <source>
        <dbReference type="EMBL" id="SFV54843.1"/>
    </source>
</evidence>
<proteinExistence type="predicted"/>
<dbReference type="GO" id="GO:0005886">
    <property type="term" value="C:plasma membrane"/>
    <property type="evidence" value="ECO:0007669"/>
    <property type="project" value="UniProtKB-SubCell"/>
</dbReference>
<organism evidence="8">
    <name type="scientific">hydrothermal vent metagenome</name>
    <dbReference type="NCBI Taxonomy" id="652676"/>
    <lineage>
        <taxon>unclassified sequences</taxon>
        <taxon>metagenomes</taxon>
        <taxon>ecological metagenomes</taxon>
    </lineage>
</organism>
<dbReference type="AlphaFoldDB" id="A0A1W1BMV3"/>
<gene>
    <name evidence="8" type="ORF">MNB_SV-6-738</name>
</gene>
<dbReference type="GO" id="GO:1901137">
    <property type="term" value="P:carbohydrate derivative biosynthetic process"/>
    <property type="evidence" value="ECO:0007669"/>
    <property type="project" value="UniProtKB-ARBA"/>
</dbReference>
<evidence type="ECO:0000256" key="3">
    <source>
        <dbReference type="ARBA" id="ARBA00022519"/>
    </source>
</evidence>
<dbReference type="PANTHER" id="PTHR30606">
    <property type="entry name" value="LIPID A BIOSYNTHESIS LAUROYL ACYLTRANSFERASE"/>
    <property type="match status" value="1"/>
</dbReference>
<keyword evidence="2" id="KW-1003">Cell membrane</keyword>
<dbReference type="GO" id="GO:0008610">
    <property type="term" value="P:lipid biosynthetic process"/>
    <property type="evidence" value="ECO:0007669"/>
    <property type="project" value="UniProtKB-ARBA"/>
</dbReference>
<evidence type="ECO:0000256" key="1">
    <source>
        <dbReference type="ARBA" id="ARBA00004533"/>
    </source>
</evidence>
<evidence type="ECO:0000256" key="6">
    <source>
        <dbReference type="ARBA" id="ARBA00023315"/>
    </source>
</evidence>
<name>A0A1W1BMV3_9ZZZZ</name>
<accession>A0A1W1BMV3</accession>
<dbReference type="CDD" id="cd07984">
    <property type="entry name" value="LPLAT_LABLAT-like"/>
    <property type="match status" value="1"/>
</dbReference>